<keyword evidence="1 4" id="KW-0349">Heme</keyword>
<dbReference type="Pfam" id="PF00034">
    <property type="entry name" value="Cytochrom_C"/>
    <property type="match status" value="1"/>
</dbReference>
<keyword evidence="2 4" id="KW-0479">Metal-binding</keyword>
<feature type="domain" description="Cytochrome c" evidence="5">
    <location>
        <begin position="12"/>
        <end position="122"/>
    </location>
</feature>
<keyword evidence="3 4" id="KW-0408">Iron</keyword>
<evidence type="ECO:0000259" key="5">
    <source>
        <dbReference type="PROSITE" id="PS51007"/>
    </source>
</evidence>
<dbReference type="RefSeq" id="WP_317054714.1">
    <property type="nucleotide sequence ID" value="NZ_CP146606.1"/>
</dbReference>
<evidence type="ECO:0000256" key="1">
    <source>
        <dbReference type="ARBA" id="ARBA00022617"/>
    </source>
</evidence>
<dbReference type="InterPro" id="IPR036909">
    <property type="entry name" value="Cyt_c-like_dom_sf"/>
</dbReference>
<dbReference type="Proteomes" id="UP001281305">
    <property type="component" value="Chromosome"/>
</dbReference>
<gene>
    <name evidence="6" type="ORF">RZS32_016825</name>
</gene>
<dbReference type="Gene3D" id="1.10.760.10">
    <property type="entry name" value="Cytochrome c-like domain"/>
    <property type="match status" value="1"/>
</dbReference>
<keyword evidence="7" id="KW-1185">Reference proteome</keyword>
<evidence type="ECO:0000256" key="4">
    <source>
        <dbReference type="PROSITE-ProRule" id="PRU00433"/>
    </source>
</evidence>
<evidence type="ECO:0000313" key="7">
    <source>
        <dbReference type="Proteomes" id="UP001281305"/>
    </source>
</evidence>
<proteinExistence type="predicted"/>
<protein>
    <submittedName>
        <fullName evidence="6">Cytochrome c</fullName>
    </submittedName>
</protein>
<dbReference type="EMBL" id="CP146606">
    <property type="protein sequence ID" value="WYK18026.1"/>
    <property type="molecule type" value="Genomic_DNA"/>
</dbReference>
<dbReference type="PROSITE" id="PS51007">
    <property type="entry name" value="CYTC"/>
    <property type="match status" value="1"/>
</dbReference>
<organism evidence="6 7">
    <name type="scientific">Roseovarius rhodophyticola</name>
    <dbReference type="NCBI Taxonomy" id="3080827"/>
    <lineage>
        <taxon>Bacteria</taxon>
        <taxon>Pseudomonadati</taxon>
        <taxon>Pseudomonadota</taxon>
        <taxon>Alphaproteobacteria</taxon>
        <taxon>Rhodobacterales</taxon>
        <taxon>Roseobacteraceae</taxon>
        <taxon>Roseovarius</taxon>
    </lineage>
</organism>
<name>A0ABZ2TEE5_9RHOB</name>
<dbReference type="InterPro" id="IPR009056">
    <property type="entry name" value="Cyt_c-like_dom"/>
</dbReference>
<sequence length="123" mass="13452">MACFLVSPLNAQDADNGRDLFYQHCAMCHGRDATGNGPMAPALILQPPDLTQLQNSNGGFFPIARVIRKIDGRDPLVSHGSPMPIYGQFFEGRDVAVKTKSGQPIMTSQPIVDLVEWLKSVQQ</sequence>
<dbReference type="SUPFAM" id="SSF46626">
    <property type="entry name" value="Cytochrome c"/>
    <property type="match status" value="1"/>
</dbReference>
<evidence type="ECO:0000313" key="6">
    <source>
        <dbReference type="EMBL" id="WYK18026.1"/>
    </source>
</evidence>
<evidence type="ECO:0000256" key="2">
    <source>
        <dbReference type="ARBA" id="ARBA00022723"/>
    </source>
</evidence>
<accession>A0ABZ2TEE5</accession>
<reference evidence="6 7" key="1">
    <citation type="submission" date="2024-02" db="EMBL/GenBank/DDBJ databases">
        <title>Roseovarius strain W115 nov., isolated from a marine algae.</title>
        <authorList>
            <person name="Lee M.W."/>
            <person name="Lee J.K."/>
            <person name="Kim J.M."/>
            <person name="Choi D.G."/>
            <person name="Baek J.H."/>
            <person name="Bayburt H."/>
            <person name="Jung J.J."/>
            <person name="Han D.M."/>
            <person name="Jeon C.O."/>
        </authorList>
    </citation>
    <scope>NUCLEOTIDE SEQUENCE [LARGE SCALE GENOMIC DNA]</scope>
    <source>
        <strain evidence="6 7">W115</strain>
    </source>
</reference>
<evidence type="ECO:0000256" key="3">
    <source>
        <dbReference type="ARBA" id="ARBA00023004"/>
    </source>
</evidence>